<name>D7U7A7_VITVI</name>
<dbReference type="HOGENOM" id="CLU_2781052_0_0_1"/>
<protein>
    <submittedName>
        <fullName evidence="2">Uncharacterized protein</fullName>
    </submittedName>
</protein>
<dbReference type="PANTHER" id="PTHR42918">
    <property type="entry name" value="LYSYL-TRNA SYNTHETASE"/>
    <property type="match status" value="1"/>
</dbReference>
<dbReference type="InParanoid" id="D7U7A7"/>
<evidence type="ECO:0000313" key="3">
    <source>
        <dbReference type="Proteomes" id="UP000009183"/>
    </source>
</evidence>
<evidence type="ECO:0000313" key="2">
    <source>
        <dbReference type="EMBL" id="CBI38621.3"/>
    </source>
</evidence>
<sequence>MANLSIPKDLSSEAVNKYILDVWQRFDVKCPPSHTTTQFVQLIGHFLKETLIHPTFIINHLEVMSPMAK</sequence>
<accession>D7U7A7</accession>
<evidence type="ECO:0000256" key="1">
    <source>
        <dbReference type="ARBA" id="ARBA00022741"/>
    </source>
</evidence>
<dbReference type="Proteomes" id="UP000009183">
    <property type="component" value="Chromosome 16"/>
</dbReference>
<proteinExistence type="predicted"/>
<dbReference type="STRING" id="29760.D7U7A7"/>
<keyword evidence="1" id="KW-0547">Nucleotide-binding</keyword>
<dbReference type="AlphaFoldDB" id="D7U7A7"/>
<gene>
    <name evidence="2" type="ordered locus">VIT_16s0013g01470</name>
</gene>
<reference evidence="3" key="1">
    <citation type="journal article" date="2007" name="Nature">
        <title>The grapevine genome sequence suggests ancestral hexaploidization in major angiosperm phyla.</title>
        <authorList>
            <consortium name="The French-Italian Public Consortium for Grapevine Genome Characterization."/>
            <person name="Jaillon O."/>
            <person name="Aury J.-M."/>
            <person name="Noel B."/>
            <person name="Policriti A."/>
            <person name="Clepet C."/>
            <person name="Casagrande A."/>
            <person name="Choisne N."/>
            <person name="Aubourg S."/>
            <person name="Vitulo N."/>
            <person name="Jubin C."/>
            <person name="Vezzi A."/>
            <person name="Legeai F."/>
            <person name="Hugueney P."/>
            <person name="Dasilva C."/>
            <person name="Horner D."/>
            <person name="Mica E."/>
            <person name="Jublot D."/>
            <person name="Poulain J."/>
            <person name="Bruyere C."/>
            <person name="Billault A."/>
            <person name="Segurens B."/>
            <person name="Gouyvenoux M."/>
            <person name="Ugarte E."/>
            <person name="Cattonaro F."/>
            <person name="Anthouard V."/>
            <person name="Vico V."/>
            <person name="Del Fabbro C."/>
            <person name="Alaux M."/>
            <person name="Di Gaspero G."/>
            <person name="Dumas V."/>
            <person name="Felice N."/>
            <person name="Paillard S."/>
            <person name="Juman I."/>
            <person name="Moroldo M."/>
            <person name="Scalabrin S."/>
            <person name="Canaguier A."/>
            <person name="Le Clainche I."/>
            <person name="Malacrida G."/>
            <person name="Durand E."/>
            <person name="Pesole G."/>
            <person name="Laucou V."/>
            <person name="Chatelet P."/>
            <person name="Merdinoglu D."/>
            <person name="Delledonne M."/>
            <person name="Pezzotti M."/>
            <person name="Lecharny A."/>
            <person name="Scarpelli C."/>
            <person name="Artiguenave F."/>
            <person name="Pe M.E."/>
            <person name="Valle G."/>
            <person name="Morgante M."/>
            <person name="Caboche M."/>
            <person name="Adam-Blondon A.-F."/>
            <person name="Weissenbach J."/>
            <person name="Quetier F."/>
            <person name="Wincker P."/>
        </authorList>
    </citation>
    <scope>NUCLEOTIDE SEQUENCE [LARGE SCALE GENOMIC DNA]</scope>
    <source>
        <strain evidence="3">cv. Pinot noir / PN40024</strain>
    </source>
</reference>
<dbReference type="PANTHER" id="PTHR42918:SF12">
    <property type="entry name" value="LYSINE--TRNA LIGASE"/>
    <property type="match status" value="1"/>
</dbReference>
<dbReference type="EMBL" id="FN596738">
    <property type="protein sequence ID" value="CBI38621.3"/>
    <property type="molecule type" value="Genomic_DNA"/>
</dbReference>
<organism evidence="2 3">
    <name type="scientific">Vitis vinifera</name>
    <name type="common">Grape</name>
    <dbReference type="NCBI Taxonomy" id="29760"/>
    <lineage>
        <taxon>Eukaryota</taxon>
        <taxon>Viridiplantae</taxon>
        <taxon>Streptophyta</taxon>
        <taxon>Embryophyta</taxon>
        <taxon>Tracheophyta</taxon>
        <taxon>Spermatophyta</taxon>
        <taxon>Magnoliopsida</taxon>
        <taxon>eudicotyledons</taxon>
        <taxon>Gunneridae</taxon>
        <taxon>Pentapetalae</taxon>
        <taxon>rosids</taxon>
        <taxon>Vitales</taxon>
        <taxon>Vitaceae</taxon>
        <taxon>Viteae</taxon>
        <taxon>Vitis</taxon>
    </lineage>
</organism>
<dbReference type="eggNOG" id="KOG1885">
    <property type="taxonomic scope" value="Eukaryota"/>
</dbReference>
<keyword evidence="3" id="KW-1185">Reference proteome</keyword>
<dbReference type="PaxDb" id="29760-VIT_16s0013g01470.t01"/>